<evidence type="ECO:0000259" key="10">
    <source>
        <dbReference type="Pfam" id="PF02868"/>
    </source>
</evidence>
<dbReference type="CDD" id="cd09597">
    <property type="entry name" value="M4_TLP"/>
    <property type="match status" value="1"/>
</dbReference>
<evidence type="ECO:0000256" key="8">
    <source>
        <dbReference type="SAM" id="SignalP"/>
    </source>
</evidence>
<keyword evidence="2" id="KW-0645">Protease</keyword>
<feature type="domain" description="Peptidase C-terminal archaeal/bacterial" evidence="11">
    <location>
        <begin position="551"/>
        <end position="616"/>
    </location>
</feature>
<organism evidence="13 14">
    <name type="scientific">Archangium lansingense</name>
    <dbReference type="NCBI Taxonomy" id="2995310"/>
    <lineage>
        <taxon>Bacteria</taxon>
        <taxon>Pseudomonadati</taxon>
        <taxon>Myxococcota</taxon>
        <taxon>Myxococcia</taxon>
        <taxon>Myxococcales</taxon>
        <taxon>Cystobacterineae</taxon>
        <taxon>Archangiaceae</taxon>
        <taxon>Archangium</taxon>
    </lineage>
</organism>
<evidence type="ECO:0000259" key="9">
    <source>
        <dbReference type="Pfam" id="PF01447"/>
    </source>
</evidence>
<dbReference type="Pfam" id="PF07504">
    <property type="entry name" value="FTP"/>
    <property type="match status" value="1"/>
</dbReference>
<evidence type="ECO:0000259" key="12">
    <source>
        <dbReference type="Pfam" id="PF07504"/>
    </source>
</evidence>
<feature type="domain" description="Peptidase C-terminal archaeal/bacterial" evidence="11">
    <location>
        <begin position="656"/>
        <end position="721"/>
    </location>
</feature>
<evidence type="ECO:0000313" key="14">
    <source>
        <dbReference type="Proteomes" id="UP001207654"/>
    </source>
</evidence>
<dbReference type="InterPro" id="IPR013856">
    <property type="entry name" value="Peptidase_M4_domain"/>
</dbReference>
<dbReference type="InterPro" id="IPR027268">
    <property type="entry name" value="Peptidase_M4/M1_CTD_sf"/>
</dbReference>
<dbReference type="Pfam" id="PF01447">
    <property type="entry name" value="Peptidase_M4"/>
    <property type="match status" value="1"/>
</dbReference>
<keyword evidence="7" id="KW-0482">Metalloprotease</keyword>
<evidence type="ECO:0000256" key="4">
    <source>
        <dbReference type="ARBA" id="ARBA00022729"/>
    </source>
</evidence>
<evidence type="ECO:0000256" key="3">
    <source>
        <dbReference type="ARBA" id="ARBA00022723"/>
    </source>
</evidence>
<evidence type="ECO:0000313" key="13">
    <source>
        <dbReference type="EMBL" id="MCY1073690.1"/>
    </source>
</evidence>
<evidence type="ECO:0000256" key="6">
    <source>
        <dbReference type="ARBA" id="ARBA00022833"/>
    </source>
</evidence>
<keyword evidence="4 8" id="KW-0732">Signal</keyword>
<dbReference type="InterPro" id="IPR023612">
    <property type="entry name" value="Peptidase_M4"/>
</dbReference>
<dbReference type="PRINTS" id="PR00730">
    <property type="entry name" value="THERMOLYSIN"/>
</dbReference>
<dbReference type="Gene3D" id="2.60.120.380">
    <property type="match status" value="2"/>
</dbReference>
<dbReference type="Pfam" id="PF04151">
    <property type="entry name" value="PPC"/>
    <property type="match status" value="2"/>
</dbReference>
<comment type="similarity">
    <text evidence="1">Belongs to the peptidase M4 family.</text>
</comment>
<keyword evidence="6" id="KW-0862">Zinc</keyword>
<dbReference type="Gene3D" id="3.10.170.10">
    <property type="match status" value="1"/>
</dbReference>
<dbReference type="PROSITE" id="PS51257">
    <property type="entry name" value="PROKAR_LIPOPROTEIN"/>
    <property type="match status" value="1"/>
</dbReference>
<evidence type="ECO:0000259" key="11">
    <source>
        <dbReference type="Pfam" id="PF04151"/>
    </source>
</evidence>
<keyword evidence="14" id="KW-1185">Reference proteome</keyword>
<dbReference type="InterPro" id="IPR011096">
    <property type="entry name" value="FTP_domain"/>
</dbReference>
<dbReference type="SUPFAM" id="SSF55486">
    <property type="entry name" value="Metalloproteases ('zincins'), catalytic domain"/>
    <property type="match status" value="1"/>
</dbReference>
<dbReference type="Proteomes" id="UP001207654">
    <property type="component" value="Unassembled WGS sequence"/>
</dbReference>
<dbReference type="PANTHER" id="PTHR33794">
    <property type="entry name" value="BACILLOLYSIN"/>
    <property type="match status" value="1"/>
</dbReference>
<accession>A0ABT3ZWB8</accession>
<keyword evidence="5" id="KW-0378">Hydrolase</keyword>
<evidence type="ECO:0000256" key="7">
    <source>
        <dbReference type="ARBA" id="ARBA00023049"/>
    </source>
</evidence>
<evidence type="ECO:0000256" key="1">
    <source>
        <dbReference type="ARBA" id="ARBA00009388"/>
    </source>
</evidence>
<name>A0ABT3ZWB8_9BACT</name>
<dbReference type="EMBL" id="JAPNKA010000001">
    <property type="protein sequence ID" value="MCY1073690.1"/>
    <property type="molecule type" value="Genomic_DNA"/>
</dbReference>
<feature type="domain" description="FTP" evidence="12">
    <location>
        <begin position="104"/>
        <end position="152"/>
    </location>
</feature>
<dbReference type="Pfam" id="PF02868">
    <property type="entry name" value="Peptidase_M4_C"/>
    <property type="match status" value="1"/>
</dbReference>
<dbReference type="InterPro" id="IPR007280">
    <property type="entry name" value="Peptidase_C_arc/bac"/>
</dbReference>
<feature type="chain" id="PRO_5046940626" evidence="8">
    <location>
        <begin position="23"/>
        <end position="736"/>
    </location>
</feature>
<gene>
    <name evidence="13" type="ORF">OV287_04265</name>
</gene>
<dbReference type="InterPro" id="IPR001570">
    <property type="entry name" value="Peptidase_M4_C_domain"/>
</dbReference>
<sequence length="736" mass="77093">MRNRLLAACLSLSLAACGGTEASGPAPDESARPTGSIADVQSALSALPSAQLIGAHDDGVPYMIRGDLGSASGPVKGLAAREAHERVGRALDAIAPVFRLRAADLVVQRLSRDEQGHTHIRFAQTRNGLPVFGHELVVHVDESGRIYAANGSARDGESVPTPGRAKVSSQAVQRAALESTPGGVRVEGEPRLLYARSTVDQRLKLAFEVVVTGESQGTPVREHVFLDALDGSIVQRTSDIHHVRNRSVYTANNTTTLPGTLVRTETGAASSDPVVETAFRNLGVTYDCYSNVFGRDSVDNAGTQLKATVHYGINVNNAFWNGTLMVCGDGDGTLFSPLCNDMDVITHELTHAVIASESNLVYSGESGGLNESLSDVFSAVCESWSTAWSTGADVWKIGEDVYTPATTGDAIRYLDDPALTGLRDYYTLPLPTTAYEISGISSLAFTLLSKGGLHPRGKSTINVAGIGVEKAGRIFYKANTDFFTASTNLAQAKTYTEAAADLLYGAVVKGSVTQAWQAVGVGLPPPVCAPLANGTILTALSGAANSTSCAYPIAVPVGATNLKVEILASSGDADLYVKSGTIPTTASYDCRPYITGSTETCTFPTPVAGVYYIVLRGYSAYSGLTLKTSFTPAAGAYVFPNLSGAANSTQQLWAYNAAAGETVTIKISPNAGGSTGDADLHVKFGTPASPTVYDCRPYISGSTEQCVLTNAAAGTYYVMLKGYTAYTGVDLRLPVP</sequence>
<protein>
    <submittedName>
        <fullName evidence="13">M4 family metallopeptidase</fullName>
    </submittedName>
</protein>
<dbReference type="Gene3D" id="3.10.450.490">
    <property type="match status" value="1"/>
</dbReference>
<proteinExistence type="inferred from homology"/>
<feature type="domain" description="Peptidase M4" evidence="9">
    <location>
        <begin position="246"/>
        <end position="354"/>
    </location>
</feature>
<dbReference type="RefSeq" id="WP_267532688.1">
    <property type="nucleotide sequence ID" value="NZ_JAPNKA010000001.1"/>
</dbReference>
<evidence type="ECO:0000256" key="2">
    <source>
        <dbReference type="ARBA" id="ARBA00022670"/>
    </source>
</evidence>
<feature type="signal peptide" evidence="8">
    <location>
        <begin position="1"/>
        <end position="22"/>
    </location>
</feature>
<dbReference type="Gene3D" id="1.10.390.10">
    <property type="entry name" value="Neutral Protease Domain 2"/>
    <property type="match status" value="1"/>
</dbReference>
<comment type="caution">
    <text evidence="13">The sequence shown here is derived from an EMBL/GenBank/DDBJ whole genome shotgun (WGS) entry which is preliminary data.</text>
</comment>
<dbReference type="InterPro" id="IPR050728">
    <property type="entry name" value="Zinc_Metalloprotease_M4"/>
</dbReference>
<keyword evidence="3" id="KW-0479">Metal-binding</keyword>
<dbReference type="PANTHER" id="PTHR33794:SF1">
    <property type="entry name" value="BACILLOLYSIN"/>
    <property type="match status" value="1"/>
</dbReference>
<evidence type="ECO:0000256" key="5">
    <source>
        <dbReference type="ARBA" id="ARBA00022801"/>
    </source>
</evidence>
<feature type="domain" description="Peptidase M4 C-terminal" evidence="10">
    <location>
        <begin position="358"/>
        <end position="521"/>
    </location>
</feature>
<reference evidence="13 14" key="1">
    <citation type="submission" date="2022-11" db="EMBL/GenBank/DDBJ databases">
        <title>Minimal conservation of predation-associated metabolite biosynthetic gene clusters underscores biosynthetic potential of Myxococcota including descriptions for ten novel species: Archangium lansinium sp. nov., Myxococcus landrumus sp. nov., Nannocystis bai.</title>
        <authorList>
            <person name="Ahearne A."/>
            <person name="Stevens C."/>
            <person name="Phillips K."/>
        </authorList>
    </citation>
    <scope>NUCLEOTIDE SEQUENCE [LARGE SCALE GENOMIC DNA]</scope>
    <source>
        <strain evidence="13 14">MIWBW</strain>
    </source>
</reference>